<dbReference type="Pfam" id="PF13618">
    <property type="entry name" value="Gluconate_2-dh3"/>
    <property type="match status" value="1"/>
</dbReference>
<dbReference type="Proteomes" id="UP000579153">
    <property type="component" value="Unassembled WGS sequence"/>
</dbReference>
<sequence>MTPAQAATLGAVVDTIVPADGYPSGTEAGVLDYLAGQFGRDLAELRAYYGAGLDAVEAEARERHGAGFPELPPGRREELLRALEAGDTRVPWPFDAAAFVETVVGHVMEGFYGDPDNGGNHDAVSWRMIGFEVRG</sequence>
<keyword evidence="2" id="KW-1185">Reference proteome</keyword>
<comment type="caution">
    <text evidence="1">The sequence shown here is derived from an EMBL/GenBank/DDBJ whole genome shotgun (WGS) entry which is preliminary data.</text>
</comment>
<gene>
    <name evidence="1" type="ORF">HD596_009662</name>
</gene>
<name>A0A7W9LGF0_9ACTN</name>
<evidence type="ECO:0008006" key="3">
    <source>
        <dbReference type="Google" id="ProtNLM"/>
    </source>
</evidence>
<reference evidence="1 2" key="1">
    <citation type="submission" date="2020-08" db="EMBL/GenBank/DDBJ databases">
        <title>Sequencing the genomes of 1000 actinobacteria strains.</title>
        <authorList>
            <person name="Klenk H.-P."/>
        </authorList>
    </citation>
    <scope>NUCLEOTIDE SEQUENCE [LARGE SCALE GENOMIC DNA]</scope>
    <source>
        <strain evidence="1 2">DSM 45507</strain>
    </source>
</reference>
<dbReference type="EMBL" id="JACHMB010000001">
    <property type="protein sequence ID" value="MBB5782906.1"/>
    <property type="molecule type" value="Genomic_DNA"/>
</dbReference>
<evidence type="ECO:0000313" key="1">
    <source>
        <dbReference type="EMBL" id="MBB5782906.1"/>
    </source>
</evidence>
<accession>A0A7W9LGF0</accession>
<organism evidence="1 2">
    <name type="scientific">Nonomuraea jabiensis</name>
    <dbReference type="NCBI Taxonomy" id="882448"/>
    <lineage>
        <taxon>Bacteria</taxon>
        <taxon>Bacillati</taxon>
        <taxon>Actinomycetota</taxon>
        <taxon>Actinomycetes</taxon>
        <taxon>Streptosporangiales</taxon>
        <taxon>Streptosporangiaceae</taxon>
        <taxon>Nonomuraea</taxon>
    </lineage>
</organism>
<dbReference type="AlphaFoldDB" id="A0A7W9LGF0"/>
<proteinExistence type="predicted"/>
<dbReference type="RefSeq" id="WP_185075920.1">
    <property type="nucleotide sequence ID" value="NZ_JACHMB010000001.1"/>
</dbReference>
<evidence type="ECO:0000313" key="2">
    <source>
        <dbReference type="Proteomes" id="UP000579153"/>
    </source>
</evidence>
<dbReference type="InterPro" id="IPR027056">
    <property type="entry name" value="Gluconate_2DH_su3"/>
</dbReference>
<protein>
    <recommendedName>
        <fullName evidence="3">Gluconate 2-dehydrogenase subunit 3 family protein</fullName>
    </recommendedName>
</protein>